<organism evidence="2 3">
    <name type="scientific">Gossypium barbadense</name>
    <name type="common">Sea Island cotton</name>
    <name type="synonym">Hibiscus barbadensis</name>
    <dbReference type="NCBI Taxonomy" id="3634"/>
    <lineage>
        <taxon>Eukaryota</taxon>
        <taxon>Viridiplantae</taxon>
        <taxon>Streptophyta</taxon>
        <taxon>Embryophyta</taxon>
        <taxon>Tracheophyta</taxon>
        <taxon>Spermatophyta</taxon>
        <taxon>Magnoliopsida</taxon>
        <taxon>eudicotyledons</taxon>
        <taxon>Gunneridae</taxon>
        <taxon>Pentapetalae</taxon>
        <taxon>rosids</taxon>
        <taxon>malvids</taxon>
        <taxon>Malvales</taxon>
        <taxon>Malvaceae</taxon>
        <taxon>Malvoideae</taxon>
        <taxon>Gossypium</taxon>
    </lineage>
</organism>
<evidence type="ECO:0000256" key="1">
    <source>
        <dbReference type="SAM" id="MobiDB-lite"/>
    </source>
</evidence>
<feature type="region of interest" description="Disordered" evidence="1">
    <location>
        <begin position="1"/>
        <end position="23"/>
    </location>
</feature>
<accession>A0A2P5VZA4</accession>
<evidence type="ECO:0000313" key="3">
    <source>
        <dbReference type="Proteomes" id="UP000239757"/>
    </source>
</evidence>
<dbReference type="AlphaFoldDB" id="A0A2P5VZA4"/>
<proteinExistence type="predicted"/>
<evidence type="ECO:0000313" key="2">
    <source>
        <dbReference type="EMBL" id="PPR84161.1"/>
    </source>
</evidence>
<dbReference type="EMBL" id="KZ669991">
    <property type="protein sequence ID" value="PPR84161.1"/>
    <property type="molecule type" value="Genomic_DNA"/>
</dbReference>
<sequence length="118" mass="13685">MAAKGYRQGAQCPTWTTRDKSRREHMRIETGAVNGCLSATRNLWLLPWFYCSEEGGRRIYGGGRRRVTGSKAALVRARRSRFGKRKRQRRRMALWWYGAGGELAKRVGLFCVEEFGRR</sequence>
<reference evidence="2 3" key="1">
    <citation type="submission" date="2015-01" db="EMBL/GenBank/DDBJ databases">
        <title>Genome of allotetraploid Gossypium barbadense reveals genomic plasticity and fiber elongation in cotton evolution.</title>
        <authorList>
            <person name="Chen X."/>
            <person name="Liu X."/>
            <person name="Zhao B."/>
            <person name="Zheng H."/>
            <person name="Hu Y."/>
            <person name="Lu G."/>
            <person name="Yang C."/>
            <person name="Chen J."/>
            <person name="Shan C."/>
            <person name="Zhang L."/>
            <person name="Zhou Y."/>
            <person name="Wang L."/>
            <person name="Guo W."/>
            <person name="Bai Y."/>
            <person name="Ruan J."/>
            <person name="Shangguan X."/>
            <person name="Mao Y."/>
            <person name="Jiang J."/>
            <person name="Zhu Y."/>
            <person name="Lei J."/>
            <person name="Kang H."/>
            <person name="Chen S."/>
            <person name="He X."/>
            <person name="Wang R."/>
            <person name="Wang Y."/>
            <person name="Chen J."/>
            <person name="Wang L."/>
            <person name="Yu S."/>
            <person name="Wang B."/>
            <person name="Wei J."/>
            <person name="Song S."/>
            <person name="Lu X."/>
            <person name="Gao Z."/>
            <person name="Gu W."/>
            <person name="Deng X."/>
            <person name="Ma D."/>
            <person name="Wang S."/>
            <person name="Liang W."/>
            <person name="Fang L."/>
            <person name="Cai C."/>
            <person name="Zhu X."/>
            <person name="Zhou B."/>
            <person name="Zhang Y."/>
            <person name="Chen Z."/>
            <person name="Xu S."/>
            <person name="Zhu R."/>
            <person name="Wang S."/>
            <person name="Zhang T."/>
            <person name="Zhao G."/>
        </authorList>
    </citation>
    <scope>NUCLEOTIDE SEQUENCE [LARGE SCALE GENOMIC DNA]</scope>
    <source>
        <strain evidence="3">cv. Xinhai21</strain>
        <tissue evidence="2">Leaf</tissue>
    </source>
</reference>
<dbReference type="Proteomes" id="UP000239757">
    <property type="component" value="Unassembled WGS sequence"/>
</dbReference>
<protein>
    <submittedName>
        <fullName evidence="2">Uncharacterized protein</fullName>
    </submittedName>
</protein>
<gene>
    <name evidence="2" type="ORF">GOBAR_AA36550</name>
</gene>
<name>A0A2P5VZA4_GOSBA</name>